<organism evidence="3 4">
    <name type="scientific">Colletotrichum incanum</name>
    <name type="common">Soybean anthracnose fungus</name>
    <dbReference type="NCBI Taxonomy" id="1573173"/>
    <lineage>
        <taxon>Eukaryota</taxon>
        <taxon>Fungi</taxon>
        <taxon>Dikarya</taxon>
        <taxon>Ascomycota</taxon>
        <taxon>Pezizomycotina</taxon>
        <taxon>Sordariomycetes</taxon>
        <taxon>Hypocreomycetidae</taxon>
        <taxon>Glomerellales</taxon>
        <taxon>Glomerellaceae</taxon>
        <taxon>Colletotrichum</taxon>
        <taxon>Colletotrichum spaethianum species complex</taxon>
    </lineage>
</organism>
<dbReference type="PANTHER" id="PTHR44167:SF24">
    <property type="entry name" value="SERINE_THREONINE-PROTEIN KINASE CHK2"/>
    <property type="match status" value="1"/>
</dbReference>
<keyword evidence="3" id="KW-0808">Transferase</keyword>
<dbReference type="GO" id="GO:0004674">
    <property type="term" value="F:protein serine/threonine kinase activity"/>
    <property type="evidence" value="ECO:0007669"/>
    <property type="project" value="TreeGrafter"/>
</dbReference>
<feature type="chain" id="PRO_5007884791" evidence="1">
    <location>
        <begin position="20"/>
        <end position="351"/>
    </location>
</feature>
<accession>A0A167CN31</accession>
<gene>
    <name evidence="3" type="ORF">CI238_13380</name>
</gene>
<dbReference type="Pfam" id="PF00069">
    <property type="entry name" value="Pkinase"/>
    <property type="match status" value="1"/>
</dbReference>
<dbReference type="InterPro" id="IPR011009">
    <property type="entry name" value="Kinase-like_dom_sf"/>
</dbReference>
<feature type="domain" description="Protein kinase" evidence="2">
    <location>
        <begin position="10"/>
        <end position="347"/>
    </location>
</feature>
<keyword evidence="3" id="KW-0418">Kinase</keyword>
<dbReference type="GO" id="GO:0044773">
    <property type="term" value="P:mitotic DNA damage checkpoint signaling"/>
    <property type="evidence" value="ECO:0007669"/>
    <property type="project" value="TreeGrafter"/>
</dbReference>
<dbReference type="PANTHER" id="PTHR44167">
    <property type="entry name" value="OVARIAN-SPECIFIC SERINE/THREONINE-PROTEIN KINASE LOK-RELATED"/>
    <property type="match status" value="1"/>
</dbReference>
<dbReference type="PROSITE" id="PS50011">
    <property type="entry name" value="PROTEIN_KINASE_DOM"/>
    <property type="match status" value="1"/>
</dbReference>
<reference evidence="3 4" key="1">
    <citation type="submission" date="2015-06" db="EMBL/GenBank/DDBJ databases">
        <title>Survival trade-offs in plant roots during colonization by closely related pathogenic and mutualistic fungi.</title>
        <authorList>
            <person name="Hacquard S."/>
            <person name="Kracher B."/>
            <person name="Hiruma K."/>
            <person name="Weinman A."/>
            <person name="Muench P."/>
            <person name="Garrido Oter R."/>
            <person name="Ver Loren van Themaat E."/>
            <person name="Dallerey J.-F."/>
            <person name="Damm U."/>
            <person name="Henrissat B."/>
            <person name="Lespinet O."/>
            <person name="Thon M."/>
            <person name="Kemen E."/>
            <person name="McHardy A.C."/>
            <person name="Schulze-Lefert P."/>
            <person name="O'Connell R.J."/>
        </authorList>
    </citation>
    <scope>NUCLEOTIDE SEQUENCE [LARGE SCALE GENOMIC DNA]</scope>
    <source>
        <strain evidence="3 4">MAFF 238704</strain>
    </source>
</reference>
<keyword evidence="4" id="KW-1185">Reference proteome</keyword>
<dbReference type="Proteomes" id="UP000076584">
    <property type="component" value="Unassembled WGS sequence"/>
</dbReference>
<dbReference type="SUPFAM" id="SSF56112">
    <property type="entry name" value="Protein kinase-like (PK-like)"/>
    <property type="match status" value="1"/>
</dbReference>
<feature type="non-terminal residue" evidence="3">
    <location>
        <position position="1"/>
    </location>
</feature>
<proteinExistence type="predicted"/>
<name>A0A167CN31_COLIC</name>
<dbReference type="Gene3D" id="1.10.510.10">
    <property type="entry name" value="Transferase(Phosphotransferase) domain 1"/>
    <property type="match status" value="1"/>
</dbReference>
<evidence type="ECO:0000313" key="3">
    <source>
        <dbReference type="EMBL" id="KZL82806.1"/>
    </source>
</evidence>
<dbReference type="GO" id="GO:0005524">
    <property type="term" value="F:ATP binding"/>
    <property type="evidence" value="ECO:0007669"/>
    <property type="project" value="InterPro"/>
</dbReference>
<keyword evidence="1" id="KW-0732">Signal</keyword>
<comment type="caution">
    <text evidence="3">The sequence shown here is derived from an EMBL/GenBank/DDBJ whole genome shotgun (WGS) entry which is preliminary data.</text>
</comment>
<dbReference type="STRING" id="1573173.A0A167CN31"/>
<protein>
    <submittedName>
        <fullName evidence="3">Kinase-like protein</fullName>
    </submittedName>
</protein>
<dbReference type="SMART" id="SM00220">
    <property type="entry name" value="S_TKc"/>
    <property type="match status" value="1"/>
</dbReference>
<dbReference type="GO" id="GO:0005634">
    <property type="term" value="C:nucleus"/>
    <property type="evidence" value="ECO:0007669"/>
    <property type="project" value="TreeGrafter"/>
</dbReference>
<dbReference type="InterPro" id="IPR000719">
    <property type="entry name" value="Prot_kinase_dom"/>
</dbReference>
<feature type="signal peptide" evidence="1">
    <location>
        <begin position="1"/>
        <end position="19"/>
    </location>
</feature>
<dbReference type="EMBL" id="LFIW01001310">
    <property type="protein sequence ID" value="KZL82806.1"/>
    <property type="molecule type" value="Genomic_DNA"/>
</dbReference>
<evidence type="ECO:0000259" key="2">
    <source>
        <dbReference type="PROSITE" id="PS50011"/>
    </source>
</evidence>
<sequence length="351" mass="39608">LCFFSRQVLLSMYLKLLAGCTPLTHFVYRRGIRMVSTIVGESGRVYVRGEALQRHYEDHTLSVFKAESGNQSFVVKRVPKAFYHLSMRLADEFAGSQRLRIHIDCNKEEGILVYPYYGSTLLSLIQEDQDFPALERKKILRATGEAIQELHSKDWMHSDVKPDNILVNWTCDNHGLKLVTDVALGDFDIAHKSEAGQPRQTPYAIGNAMWRSPEGQTGTVTKTSDIFSLGLVCIYALGGGDLLLINDYQELTKSGTTAEQEILTRHFSYFGSVSEGLLKQVNSENWRRALEAASAVAEQAVKEQPGLRFIHWGEELGPEAQDMIVGMTNPDPTARTTIDQVLTHRWWRENT</sequence>
<dbReference type="AlphaFoldDB" id="A0A167CN31"/>
<evidence type="ECO:0000256" key="1">
    <source>
        <dbReference type="SAM" id="SignalP"/>
    </source>
</evidence>
<evidence type="ECO:0000313" key="4">
    <source>
        <dbReference type="Proteomes" id="UP000076584"/>
    </source>
</evidence>